<dbReference type="OrthoDB" id="2688393at2759"/>
<reference evidence="1 2" key="1">
    <citation type="journal article" date="2019" name="Nat. Ecol. Evol.">
        <title>Megaphylogeny resolves global patterns of mushroom evolution.</title>
        <authorList>
            <person name="Varga T."/>
            <person name="Krizsan K."/>
            <person name="Foldi C."/>
            <person name="Dima B."/>
            <person name="Sanchez-Garcia M."/>
            <person name="Sanchez-Ramirez S."/>
            <person name="Szollosi G.J."/>
            <person name="Szarkandi J.G."/>
            <person name="Papp V."/>
            <person name="Albert L."/>
            <person name="Andreopoulos W."/>
            <person name="Angelini C."/>
            <person name="Antonin V."/>
            <person name="Barry K.W."/>
            <person name="Bougher N.L."/>
            <person name="Buchanan P."/>
            <person name="Buyck B."/>
            <person name="Bense V."/>
            <person name="Catcheside P."/>
            <person name="Chovatia M."/>
            <person name="Cooper J."/>
            <person name="Damon W."/>
            <person name="Desjardin D."/>
            <person name="Finy P."/>
            <person name="Geml J."/>
            <person name="Haridas S."/>
            <person name="Hughes K."/>
            <person name="Justo A."/>
            <person name="Karasinski D."/>
            <person name="Kautmanova I."/>
            <person name="Kiss B."/>
            <person name="Kocsube S."/>
            <person name="Kotiranta H."/>
            <person name="LaButti K.M."/>
            <person name="Lechner B.E."/>
            <person name="Liimatainen K."/>
            <person name="Lipzen A."/>
            <person name="Lukacs Z."/>
            <person name="Mihaltcheva S."/>
            <person name="Morgado L.N."/>
            <person name="Niskanen T."/>
            <person name="Noordeloos M.E."/>
            <person name="Ohm R.A."/>
            <person name="Ortiz-Santana B."/>
            <person name="Ovrebo C."/>
            <person name="Racz N."/>
            <person name="Riley R."/>
            <person name="Savchenko A."/>
            <person name="Shiryaev A."/>
            <person name="Soop K."/>
            <person name="Spirin V."/>
            <person name="Szebenyi C."/>
            <person name="Tomsovsky M."/>
            <person name="Tulloss R.E."/>
            <person name="Uehling J."/>
            <person name="Grigoriev I.V."/>
            <person name="Vagvolgyi C."/>
            <person name="Papp T."/>
            <person name="Martin F.M."/>
            <person name="Miettinen O."/>
            <person name="Hibbett D.S."/>
            <person name="Nagy L.G."/>
        </authorList>
    </citation>
    <scope>NUCLEOTIDE SEQUENCE [LARGE SCALE GENOMIC DNA]</scope>
    <source>
        <strain evidence="1 2">CBS 962.96</strain>
    </source>
</reference>
<evidence type="ECO:0000313" key="2">
    <source>
        <dbReference type="Proteomes" id="UP000297245"/>
    </source>
</evidence>
<dbReference type="Proteomes" id="UP000297245">
    <property type="component" value="Unassembled WGS sequence"/>
</dbReference>
<protein>
    <submittedName>
        <fullName evidence="1">Uncharacterized protein</fullName>
    </submittedName>
</protein>
<sequence>MDVDSAVNPVNHAVNKETLFRSLPAHRENVYVQHFGGQAGAIVDSAGPATLMPHNPSDGFWNYQSQIQGSVDNMYAPFSSRMDWEIARWSKMRGPGSTAFTELLSIEGISIDHCKAMAHI</sequence>
<organism evidence="1 2">
    <name type="scientific">Dendrothele bispora (strain CBS 962.96)</name>
    <dbReference type="NCBI Taxonomy" id="1314807"/>
    <lineage>
        <taxon>Eukaryota</taxon>
        <taxon>Fungi</taxon>
        <taxon>Dikarya</taxon>
        <taxon>Basidiomycota</taxon>
        <taxon>Agaricomycotina</taxon>
        <taxon>Agaricomycetes</taxon>
        <taxon>Agaricomycetidae</taxon>
        <taxon>Agaricales</taxon>
        <taxon>Agaricales incertae sedis</taxon>
        <taxon>Dendrothele</taxon>
    </lineage>
</organism>
<proteinExistence type="predicted"/>
<keyword evidence="2" id="KW-1185">Reference proteome</keyword>
<dbReference type="EMBL" id="ML179756">
    <property type="protein sequence ID" value="THU82124.1"/>
    <property type="molecule type" value="Genomic_DNA"/>
</dbReference>
<name>A0A4S8L163_DENBC</name>
<gene>
    <name evidence="1" type="ORF">K435DRAFT_808551</name>
</gene>
<evidence type="ECO:0000313" key="1">
    <source>
        <dbReference type="EMBL" id="THU82124.1"/>
    </source>
</evidence>
<accession>A0A4S8L163</accession>
<dbReference type="AlphaFoldDB" id="A0A4S8L163"/>